<keyword evidence="2" id="KW-0560">Oxidoreductase</keyword>
<evidence type="ECO:0000256" key="1">
    <source>
        <dbReference type="ARBA" id="ARBA00022630"/>
    </source>
</evidence>
<proteinExistence type="predicted"/>
<dbReference type="InterPro" id="IPR050097">
    <property type="entry name" value="Ferredoxin-NADP_redctase_2"/>
</dbReference>
<dbReference type="InterPro" id="IPR036188">
    <property type="entry name" value="FAD/NAD-bd_sf"/>
</dbReference>
<dbReference type="EMBL" id="CP095063">
    <property type="protein sequence ID" value="UOQ68757.1"/>
    <property type="molecule type" value="Genomic_DNA"/>
</dbReference>
<protein>
    <recommendedName>
        <fullName evidence="5">FAD/NAD(P)-binding domain-containing protein</fullName>
    </recommendedName>
</protein>
<dbReference type="Gene3D" id="3.50.50.60">
    <property type="entry name" value="FAD/NAD(P)-binding domain"/>
    <property type="match status" value="2"/>
</dbReference>
<reference evidence="3" key="1">
    <citation type="submission" date="2022-04" db="EMBL/GenBank/DDBJ databases">
        <title>Hymenobacter sp. isolated from the air.</title>
        <authorList>
            <person name="Won M."/>
            <person name="Lee C.-M."/>
            <person name="Woen H.-Y."/>
            <person name="Kwon S.-W."/>
        </authorList>
    </citation>
    <scope>NUCLEOTIDE SEQUENCE</scope>
    <source>
        <strain evidence="3">5420S-77</strain>
        <plasmid evidence="3">unnamed2</plasmid>
    </source>
</reference>
<sequence length="117" mass="12926">MKTLLIERQTPGEQFGASSCIENYLGFPTDLIASELAHRTWTQVTRLGAESMAPQEVVNLHVQNSYKVLTLRDQSIIRTKAVVLTTGVSYRTLDASGLERLSGARRVEARSCSNCLV</sequence>
<dbReference type="PANTHER" id="PTHR48105">
    <property type="entry name" value="THIOREDOXIN REDUCTASE 1-RELATED-RELATED"/>
    <property type="match status" value="1"/>
</dbReference>
<accession>A0ABY4GCY7</accession>
<evidence type="ECO:0000256" key="2">
    <source>
        <dbReference type="ARBA" id="ARBA00023002"/>
    </source>
</evidence>
<evidence type="ECO:0008006" key="5">
    <source>
        <dbReference type="Google" id="ProtNLM"/>
    </source>
</evidence>
<organism evidence="3 4">
    <name type="scientific">Hymenobacter volaticus</name>
    <dbReference type="NCBI Taxonomy" id="2932254"/>
    <lineage>
        <taxon>Bacteria</taxon>
        <taxon>Pseudomonadati</taxon>
        <taxon>Bacteroidota</taxon>
        <taxon>Cytophagia</taxon>
        <taxon>Cytophagales</taxon>
        <taxon>Hymenobacteraceae</taxon>
        <taxon>Hymenobacter</taxon>
    </lineage>
</organism>
<keyword evidence="3" id="KW-0614">Plasmid</keyword>
<evidence type="ECO:0000313" key="4">
    <source>
        <dbReference type="Proteomes" id="UP000830401"/>
    </source>
</evidence>
<keyword evidence="4" id="KW-1185">Reference proteome</keyword>
<dbReference type="Proteomes" id="UP000830401">
    <property type="component" value="Plasmid unnamed2"/>
</dbReference>
<evidence type="ECO:0000313" key="3">
    <source>
        <dbReference type="EMBL" id="UOQ68757.1"/>
    </source>
</evidence>
<geneLocation type="plasmid" evidence="3 4">
    <name>unnamed2</name>
</geneLocation>
<gene>
    <name evidence="3" type="ORF">MUN86_25065</name>
</gene>
<name>A0ABY4GCY7_9BACT</name>
<dbReference type="SUPFAM" id="SSF51905">
    <property type="entry name" value="FAD/NAD(P)-binding domain"/>
    <property type="match status" value="1"/>
</dbReference>
<keyword evidence="1" id="KW-0285">Flavoprotein</keyword>
<dbReference type="RefSeq" id="WP_245126273.1">
    <property type="nucleotide sequence ID" value="NZ_CP095063.1"/>
</dbReference>